<accession>A0ABQ7MKD5</accession>
<dbReference type="EMBL" id="JADBGQ010000005">
    <property type="protein sequence ID" value="KAG5399196.1"/>
    <property type="molecule type" value="Genomic_DNA"/>
</dbReference>
<reference evidence="1 2" key="1">
    <citation type="submission" date="2021-03" db="EMBL/GenBank/DDBJ databases">
        <authorList>
            <person name="King G.J."/>
            <person name="Bancroft I."/>
            <person name="Baten A."/>
            <person name="Bloomfield J."/>
            <person name="Borpatragohain P."/>
            <person name="He Z."/>
            <person name="Irish N."/>
            <person name="Irwin J."/>
            <person name="Liu K."/>
            <person name="Mauleon R.P."/>
            <person name="Moore J."/>
            <person name="Morris R."/>
            <person name="Ostergaard L."/>
            <person name="Wang B."/>
            <person name="Wells R."/>
        </authorList>
    </citation>
    <scope>NUCLEOTIDE SEQUENCE [LARGE SCALE GENOMIC DNA]</scope>
    <source>
        <strain evidence="1">R-o-18</strain>
        <tissue evidence="1">Leaf</tissue>
    </source>
</reference>
<evidence type="ECO:0000313" key="1">
    <source>
        <dbReference type="EMBL" id="KAG5399196.1"/>
    </source>
</evidence>
<evidence type="ECO:0008006" key="3">
    <source>
        <dbReference type="Google" id="ProtNLM"/>
    </source>
</evidence>
<organism evidence="1 2">
    <name type="scientific">Brassica rapa subsp. trilocularis</name>
    <dbReference type="NCBI Taxonomy" id="1813537"/>
    <lineage>
        <taxon>Eukaryota</taxon>
        <taxon>Viridiplantae</taxon>
        <taxon>Streptophyta</taxon>
        <taxon>Embryophyta</taxon>
        <taxon>Tracheophyta</taxon>
        <taxon>Spermatophyta</taxon>
        <taxon>Magnoliopsida</taxon>
        <taxon>eudicotyledons</taxon>
        <taxon>Gunneridae</taxon>
        <taxon>Pentapetalae</taxon>
        <taxon>rosids</taxon>
        <taxon>malvids</taxon>
        <taxon>Brassicales</taxon>
        <taxon>Brassicaceae</taxon>
        <taxon>Brassiceae</taxon>
        <taxon>Brassica</taxon>
    </lineage>
</organism>
<keyword evidence="2" id="KW-1185">Reference proteome</keyword>
<proteinExistence type="predicted"/>
<sequence length="284" mass="32403">MTINSLPEDIIIDCISRVPKHRTEYCLYVTISKYDINNDGDVHRLYTLRQNFNSPDKKYSLVPVTSLPRLPPNASYVTADSKIFVIPDDKSLASTDTLLIDCRFHTAHHLPSMPNEVGEISIEGYYKEVSDGVAMFLNQIPRTLVCMYEWTYKSDHKLYMVTLKTDILNLKAWHHDNKCFLDGVSYFSDPQAVDIRQICVEDVKGVKLITDEDANVSHTVIYGEKVVVFLQIEICEKNEIWCVEIKVEKDQKGELCGRVEWCGCLIEGHWAAGPNLKDALVVKV</sequence>
<gene>
    <name evidence="1" type="primary">A05p052530.1_BraROA</name>
    <name evidence="1" type="ORF">IGI04_021010</name>
</gene>
<dbReference type="Proteomes" id="UP000823674">
    <property type="component" value="Chromosome A05"/>
</dbReference>
<dbReference type="PANTHER" id="PTHR24414">
    <property type="entry name" value="F-BOX/KELCH-REPEAT PROTEIN SKIP4"/>
    <property type="match status" value="1"/>
</dbReference>
<protein>
    <recommendedName>
        <fullName evidence="3">F-box associated domain-containing protein</fullName>
    </recommendedName>
</protein>
<comment type="caution">
    <text evidence="1">The sequence shown here is derived from an EMBL/GenBank/DDBJ whole genome shotgun (WGS) entry which is preliminary data.</text>
</comment>
<dbReference type="PANTHER" id="PTHR24414:SF78">
    <property type="entry name" value="F-BOX DOMAIN-CONTAINING PROTEIN"/>
    <property type="match status" value="1"/>
</dbReference>
<evidence type="ECO:0000313" key="2">
    <source>
        <dbReference type="Proteomes" id="UP000823674"/>
    </source>
</evidence>
<name>A0ABQ7MKD5_BRACM</name>
<dbReference type="InterPro" id="IPR050354">
    <property type="entry name" value="F-box/kelch-repeat_ARATH"/>
</dbReference>